<feature type="compositionally biased region" description="Basic and acidic residues" evidence="1">
    <location>
        <begin position="1"/>
        <end position="17"/>
    </location>
</feature>
<evidence type="ECO:0008006" key="5">
    <source>
        <dbReference type="Google" id="ProtNLM"/>
    </source>
</evidence>
<organism evidence="3 4">
    <name type="scientific">Amycolatopsis marina</name>
    <dbReference type="NCBI Taxonomy" id="490629"/>
    <lineage>
        <taxon>Bacteria</taxon>
        <taxon>Bacillati</taxon>
        <taxon>Actinomycetota</taxon>
        <taxon>Actinomycetes</taxon>
        <taxon>Pseudonocardiales</taxon>
        <taxon>Pseudonocardiaceae</taxon>
        <taxon>Amycolatopsis</taxon>
    </lineage>
</organism>
<protein>
    <recommendedName>
        <fullName evidence="5">YGGT family protein</fullName>
    </recommendedName>
</protein>
<evidence type="ECO:0000256" key="1">
    <source>
        <dbReference type="SAM" id="MobiDB-lite"/>
    </source>
</evidence>
<keyword evidence="2" id="KW-0472">Membrane</keyword>
<keyword evidence="2" id="KW-0812">Transmembrane</keyword>
<feature type="transmembrane region" description="Helical" evidence="2">
    <location>
        <begin position="64"/>
        <end position="91"/>
    </location>
</feature>
<sequence>MAEHAERIDRDKARSDDEAPTQAMPAAASSPTGPTYADRRAAEEESERRAAAERMRWRHAKDRIVGLLASVVRWVGLVFAAILVLHVIFVIGDANPENGIVSFVTSWSESLSLGFSDLFTPDDAKLRVLINYGIAAIFWMVVTAVLAKIIRRVGGSSL</sequence>
<feature type="region of interest" description="Disordered" evidence="1">
    <location>
        <begin position="1"/>
        <end position="47"/>
    </location>
</feature>
<dbReference type="Proteomes" id="UP000243799">
    <property type="component" value="Unassembled WGS sequence"/>
</dbReference>
<dbReference type="AlphaFoldDB" id="A0A1I1CKV8"/>
<gene>
    <name evidence="3" type="ORF">SAMN05216266_12768</name>
</gene>
<feature type="transmembrane region" description="Helical" evidence="2">
    <location>
        <begin position="129"/>
        <end position="150"/>
    </location>
</feature>
<keyword evidence="2" id="KW-1133">Transmembrane helix</keyword>
<proteinExistence type="predicted"/>
<dbReference type="STRING" id="490629.SAMN05216266_12768"/>
<feature type="compositionally biased region" description="Basic and acidic residues" evidence="1">
    <location>
        <begin position="37"/>
        <end position="47"/>
    </location>
</feature>
<accession>A0A1I1CKV8</accession>
<name>A0A1I1CKV8_9PSEU</name>
<evidence type="ECO:0000313" key="3">
    <source>
        <dbReference type="EMBL" id="SFB61270.1"/>
    </source>
</evidence>
<reference evidence="4" key="1">
    <citation type="submission" date="2016-10" db="EMBL/GenBank/DDBJ databases">
        <authorList>
            <person name="Varghese N."/>
            <person name="Submissions S."/>
        </authorList>
    </citation>
    <scope>NUCLEOTIDE SEQUENCE [LARGE SCALE GENOMIC DNA]</scope>
    <source>
        <strain evidence="4">CGMCC 4.3568</strain>
    </source>
</reference>
<dbReference type="EMBL" id="FOKG01000027">
    <property type="protein sequence ID" value="SFB61270.1"/>
    <property type="molecule type" value="Genomic_DNA"/>
</dbReference>
<evidence type="ECO:0000313" key="4">
    <source>
        <dbReference type="Proteomes" id="UP000243799"/>
    </source>
</evidence>
<evidence type="ECO:0000256" key="2">
    <source>
        <dbReference type="SAM" id="Phobius"/>
    </source>
</evidence>
<keyword evidence="4" id="KW-1185">Reference proteome</keyword>